<proteinExistence type="inferred from homology"/>
<evidence type="ECO:0000256" key="16">
    <source>
        <dbReference type="SAM" id="Phobius"/>
    </source>
</evidence>
<dbReference type="InterPro" id="IPR003807">
    <property type="entry name" value="DUF202"/>
</dbReference>
<feature type="compositionally biased region" description="Polar residues" evidence="15">
    <location>
        <begin position="578"/>
        <end position="587"/>
    </location>
</feature>
<keyword evidence="19" id="KW-1185">Reference proteome</keyword>
<comment type="caution">
    <text evidence="18">The sequence shown here is derived from an EMBL/GenBank/DDBJ whole genome shotgun (WGS) entry which is preliminary data.</text>
</comment>
<evidence type="ECO:0000256" key="3">
    <source>
        <dbReference type="ARBA" id="ARBA00012960"/>
    </source>
</evidence>
<dbReference type="FunFam" id="3.20.100.30:FF:000001">
    <property type="entry name" value="Vacuolar transporter chaperone 4"/>
    <property type="match status" value="1"/>
</dbReference>
<gene>
    <name evidence="18" type="ORF">QTJ16_006592</name>
</gene>
<evidence type="ECO:0000256" key="5">
    <source>
        <dbReference type="ARBA" id="ARBA00022679"/>
    </source>
</evidence>
<evidence type="ECO:0000256" key="9">
    <source>
        <dbReference type="ARBA" id="ARBA00050204"/>
    </source>
</evidence>
<dbReference type="PROSITE" id="PS51382">
    <property type="entry name" value="SPX"/>
    <property type="match status" value="1"/>
</dbReference>
<comment type="cofactor">
    <cofactor evidence="1">
        <name>Mn(2+)</name>
        <dbReference type="ChEBI" id="CHEBI:29035"/>
    </cofactor>
</comment>
<feature type="compositionally biased region" description="Basic and acidic residues" evidence="15">
    <location>
        <begin position="589"/>
        <end position="602"/>
    </location>
</feature>
<dbReference type="Pfam" id="PF09359">
    <property type="entry name" value="VTC"/>
    <property type="match status" value="1"/>
</dbReference>
<evidence type="ECO:0000256" key="1">
    <source>
        <dbReference type="ARBA" id="ARBA00001936"/>
    </source>
</evidence>
<sequence length="831" mass="95425">MLIVEDLKGKTRFWKTQIAGSRRRYRFGPGLIVMKFGEQLRTSVIKEYQWYYIAYDELKEQLKTEWVTPPTKAKSKGKRREWSESDESTFLDRLEQELDKVHTKQKVKAIEIGRRIGNSEKEVSDVVSRLDNRGPVGREGDSNNNDAPTEEEFMMLEEDLSDIIADVHDLAKFVQLNYTGFQKIIKKHDKQTGWMLRPVFATRLKARPFFKDNYDADIVKLSKLYDIVRTRGNPVKGDSAAGGSQGNFIRNTTKYWVHPDNITEVKLIILKHLPVLVFNANKEFEQKDSAITSIYYDNPEKWDLYEGRLKKTEGAEAIRMRWYGGMDTETIFVERKTHREDWTGEKSVKARFSLKEKNMNAYLHGELLPEAIFEKARKDGKKPAKQIDEDERLAKEIQYSVIKKGYVPVCRSFYNRTAFQLPADARVRISLDTELTMIREDNLDGRQRAGNNWRRMDIGIDYPFSQLPAEDIERFPYAVLEVKLQTQAGQEPPEWVRELIASHLVEAVPKFSKFIHGTATLFPTRINLLPFWMPQMDVDIRKPVTQHFGIRRPGNSNQSSTSDDDDDSDDEEFEEESPATTAIGSSDENVDRIRGRDAENRAARNNLDVEEQVGQQPLDLDDAYPIYDSDYEDTESDRLEAARQVGGWTYYSQLVKTKTKLGAFKVLDAIDRLGRRSATSKNQNGNPPAAGVGPITSKRFKAPNGKRIHVLVRVEPKVYFAAERTFLSWLENSIYIGTIAVTVLNFGDKPTRSSFIAAFAFTAVAILSLLYSVGIYLYRSQAIRGRRAIKYHDAFGPTVLCGTLFIAIVLNAWWEVGERGLWDKYAPGLWW</sequence>
<keyword evidence="6 16" id="KW-0812">Transmembrane</keyword>
<dbReference type="CDD" id="cd14480">
    <property type="entry name" value="SPX_VTC2_like"/>
    <property type="match status" value="1"/>
</dbReference>
<accession>A0AAD9WB89</accession>
<feature type="compositionally biased region" description="Polar residues" evidence="15">
    <location>
        <begin position="677"/>
        <end position="686"/>
    </location>
</feature>
<evidence type="ECO:0000256" key="14">
    <source>
        <dbReference type="ARBA" id="ARBA00081313"/>
    </source>
</evidence>
<evidence type="ECO:0000256" key="8">
    <source>
        <dbReference type="ARBA" id="ARBA00023136"/>
    </source>
</evidence>
<dbReference type="Pfam" id="PF02656">
    <property type="entry name" value="DUF202"/>
    <property type="match status" value="1"/>
</dbReference>
<dbReference type="GO" id="GO:0016237">
    <property type="term" value="P:microautophagy"/>
    <property type="evidence" value="ECO:0007669"/>
    <property type="project" value="TreeGrafter"/>
</dbReference>
<dbReference type="Gene3D" id="3.20.100.30">
    <property type="entry name" value="VTC, catalytic tunnel domain"/>
    <property type="match status" value="1"/>
</dbReference>
<dbReference type="GO" id="GO:0033254">
    <property type="term" value="C:vacuolar transporter chaperone complex"/>
    <property type="evidence" value="ECO:0007669"/>
    <property type="project" value="TreeGrafter"/>
</dbReference>
<evidence type="ECO:0000256" key="15">
    <source>
        <dbReference type="SAM" id="MobiDB-lite"/>
    </source>
</evidence>
<feature type="transmembrane region" description="Helical" evidence="16">
    <location>
        <begin position="755"/>
        <end position="778"/>
    </location>
</feature>
<dbReference type="GO" id="GO:0008976">
    <property type="term" value="F:polyphosphate kinase activity"/>
    <property type="evidence" value="ECO:0007669"/>
    <property type="project" value="UniProtKB-EC"/>
</dbReference>
<keyword evidence="7 16" id="KW-1133">Transmembrane helix</keyword>
<dbReference type="PANTHER" id="PTHR46140:SF1">
    <property type="entry name" value="VACUOLAR TRANSPORTER CHAPERONE COMPLEX SUBUNIT 4-RELATED"/>
    <property type="match status" value="1"/>
</dbReference>
<feature type="transmembrane region" description="Helical" evidence="16">
    <location>
        <begin position="794"/>
        <end position="814"/>
    </location>
</feature>
<evidence type="ECO:0000313" key="19">
    <source>
        <dbReference type="Proteomes" id="UP001285354"/>
    </source>
</evidence>
<evidence type="ECO:0000256" key="4">
    <source>
        <dbReference type="ARBA" id="ARBA00022554"/>
    </source>
</evidence>
<reference evidence="18" key="1">
    <citation type="submission" date="2023-06" db="EMBL/GenBank/DDBJ databases">
        <title>Draft genome of Marssonina rosae.</title>
        <authorList>
            <person name="Cheng Q."/>
        </authorList>
    </citation>
    <scope>NUCLEOTIDE SEQUENCE</scope>
    <source>
        <strain evidence="18">R4</strain>
    </source>
</reference>
<evidence type="ECO:0000313" key="18">
    <source>
        <dbReference type="EMBL" id="KAK2623958.1"/>
    </source>
</evidence>
<protein>
    <recommendedName>
        <fullName evidence="11">Vacuolar transporter chaperone complex subunit 4</fullName>
        <ecNumber evidence="3">2.7.4.1</ecNumber>
    </recommendedName>
    <alternativeName>
        <fullName evidence="13">Polyphosphate kinase</fullName>
    </alternativeName>
    <alternativeName>
        <fullName evidence="12">SPX-dependent polyphosphate polymerase VTC subunit 4</fullName>
    </alternativeName>
    <alternativeName>
        <fullName evidence="14">Vacuolar membrane polyphosphate polymerase catalytic subunit</fullName>
    </alternativeName>
</protein>
<evidence type="ECO:0000256" key="12">
    <source>
        <dbReference type="ARBA" id="ARBA00075894"/>
    </source>
</evidence>
<dbReference type="CDD" id="cd07751">
    <property type="entry name" value="PolyPPase_VTC4_like"/>
    <property type="match status" value="1"/>
</dbReference>
<dbReference type="GO" id="GO:0007034">
    <property type="term" value="P:vacuolar transport"/>
    <property type="evidence" value="ECO:0007669"/>
    <property type="project" value="TreeGrafter"/>
</dbReference>
<comment type="catalytic activity">
    <reaction evidence="9">
        <text>[phosphate](n) + ATP = [phosphate](n+1) + ADP</text>
        <dbReference type="Rhea" id="RHEA:19573"/>
        <dbReference type="Rhea" id="RHEA-COMP:9859"/>
        <dbReference type="Rhea" id="RHEA-COMP:14280"/>
        <dbReference type="ChEBI" id="CHEBI:16838"/>
        <dbReference type="ChEBI" id="CHEBI:30616"/>
        <dbReference type="ChEBI" id="CHEBI:456216"/>
        <dbReference type="EC" id="2.7.4.1"/>
    </reaction>
    <physiologicalReaction direction="left-to-right" evidence="9">
        <dbReference type="Rhea" id="RHEA:19574"/>
    </physiologicalReaction>
</comment>
<dbReference type="EMBL" id="JAUBYV010000011">
    <property type="protein sequence ID" value="KAK2623958.1"/>
    <property type="molecule type" value="Genomic_DNA"/>
</dbReference>
<evidence type="ECO:0000256" key="13">
    <source>
        <dbReference type="ARBA" id="ARBA00080494"/>
    </source>
</evidence>
<feature type="region of interest" description="Disordered" evidence="15">
    <location>
        <begin position="677"/>
        <end position="696"/>
    </location>
</feature>
<keyword evidence="5" id="KW-0808">Transferase</keyword>
<dbReference type="EC" id="2.7.4.1" evidence="3"/>
<evidence type="ECO:0000256" key="10">
    <source>
        <dbReference type="ARBA" id="ARBA00061390"/>
    </source>
</evidence>
<dbReference type="GO" id="GO:0000329">
    <property type="term" value="C:fungal-type vacuole membrane"/>
    <property type="evidence" value="ECO:0007669"/>
    <property type="project" value="TreeGrafter"/>
</dbReference>
<dbReference type="InterPro" id="IPR004331">
    <property type="entry name" value="SPX_dom"/>
</dbReference>
<dbReference type="GO" id="GO:0042144">
    <property type="term" value="P:vacuole fusion, non-autophagic"/>
    <property type="evidence" value="ECO:0007669"/>
    <property type="project" value="TreeGrafter"/>
</dbReference>
<keyword evidence="4" id="KW-0926">Vacuole</keyword>
<evidence type="ECO:0000256" key="6">
    <source>
        <dbReference type="ARBA" id="ARBA00022692"/>
    </source>
</evidence>
<dbReference type="InterPro" id="IPR051572">
    <property type="entry name" value="VTC_Complex_Subunit"/>
</dbReference>
<dbReference type="PANTHER" id="PTHR46140">
    <property type="entry name" value="VACUOLAR TRANSPORTER CHAPERONE 1-RELATED"/>
    <property type="match status" value="1"/>
</dbReference>
<dbReference type="InterPro" id="IPR018966">
    <property type="entry name" value="VTC_domain"/>
</dbReference>
<keyword evidence="8 16" id="KW-0472">Membrane</keyword>
<evidence type="ECO:0000256" key="2">
    <source>
        <dbReference type="ARBA" id="ARBA00004128"/>
    </source>
</evidence>
<feature type="compositionally biased region" description="Acidic residues" evidence="15">
    <location>
        <begin position="562"/>
        <end position="577"/>
    </location>
</feature>
<evidence type="ECO:0000256" key="11">
    <source>
        <dbReference type="ARBA" id="ARBA00067464"/>
    </source>
</evidence>
<dbReference type="GO" id="GO:0006799">
    <property type="term" value="P:polyphosphate biosynthetic process"/>
    <property type="evidence" value="ECO:0007669"/>
    <property type="project" value="UniProtKB-ARBA"/>
</dbReference>
<evidence type="ECO:0000256" key="7">
    <source>
        <dbReference type="ARBA" id="ARBA00022989"/>
    </source>
</evidence>
<feature type="region of interest" description="Disordered" evidence="15">
    <location>
        <begin position="547"/>
        <end position="629"/>
    </location>
</feature>
<feature type="domain" description="SPX" evidence="17">
    <location>
        <begin position="34"/>
        <end position="202"/>
    </location>
</feature>
<dbReference type="Proteomes" id="UP001285354">
    <property type="component" value="Unassembled WGS sequence"/>
</dbReference>
<dbReference type="InterPro" id="IPR042267">
    <property type="entry name" value="VTC_sf"/>
</dbReference>
<evidence type="ECO:0000259" key="17">
    <source>
        <dbReference type="PROSITE" id="PS51382"/>
    </source>
</evidence>
<name>A0AAD9WB89_9HELO</name>
<dbReference type="AlphaFoldDB" id="A0AAD9WB89"/>
<organism evidence="18 19">
    <name type="scientific">Diplocarpon rosae</name>
    <dbReference type="NCBI Taxonomy" id="946125"/>
    <lineage>
        <taxon>Eukaryota</taxon>
        <taxon>Fungi</taxon>
        <taxon>Dikarya</taxon>
        <taxon>Ascomycota</taxon>
        <taxon>Pezizomycotina</taxon>
        <taxon>Leotiomycetes</taxon>
        <taxon>Helotiales</taxon>
        <taxon>Drepanopezizaceae</taxon>
        <taxon>Diplocarpon</taxon>
    </lineage>
</organism>
<comment type="subcellular location">
    <subcellularLocation>
        <location evidence="2">Vacuole membrane</location>
        <topology evidence="2">Multi-pass membrane protein</topology>
    </subcellularLocation>
</comment>
<comment type="similarity">
    <text evidence="10">Belongs to the VTC4 family.</text>
</comment>